<proteinExistence type="predicted"/>
<reference evidence="1 2" key="1">
    <citation type="submission" date="2020-08" db="EMBL/GenBank/DDBJ databases">
        <title>Genomic Encyclopedia of Type Strains, Phase IV (KMG-IV): sequencing the most valuable type-strain genomes for metagenomic binning, comparative biology and taxonomic classification.</title>
        <authorList>
            <person name="Goeker M."/>
        </authorList>
    </citation>
    <scope>NUCLEOTIDE SEQUENCE [LARGE SCALE GENOMIC DNA]</scope>
    <source>
        <strain evidence="1 2">DSM 26385</strain>
    </source>
</reference>
<dbReference type="Gene3D" id="3.90.550.10">
    <property type="entry name" value="Spore Coat Polysaccharide Biosynthesis Protein SpsA, Chain A"/>
    <property type="match status" value="1"/>
</dbReference>
<name>A0A7W6K0E4_9HYPH</name>
<dbReference type="EC" id="2.4.1.266" evidence="1"/>
<dbReference type="InterPro" id="IPR029044">
    <property type="entry name" value="Nucleotide-diphossugar_trans"/>
</dbReference>
<evidence type="ECO:0000313" key="2">
    <source>
        <dbReference type="Proteomes" id="UP000584824"/>
    </source>
</evidence>
<dbReference type="GO" id="GO:0016757">
    <property type="term" value="F:glycosyltransferase activity"/>
    <property type="evidence" value="ECO:0007669"/>
    <property type="project" value="UniProtKB-KW"/>
</dbReference>
<organism evidence="1 2">
    <name type="scientific">Allorhizobium borbori</name>
    <dbReference type="NCBI Taxonomy" id="485907"/>
    <lineage>
        <taxon>Bacteria</taxon>
        <taxon>Pseudomonadati</taxon>
        <taxon>Pseudomonadota</taxon>
        <taxon>Alphaproteobacteria</taxon>
        <taxon>Hyphomicrobiales</taxon>
        <taxon>Rhizobiaceae</taxon>
        <taxon>Rhizobium/Agrobacterium group</taxon>
        <taxon>Allorhizobium</taxon>
    </lineage>
</organism>
<keyword evidence="2" id="KW-1185">Reference proteome</keyword>
<protein>
    <submittedName>
        <fullName evidence="1">Glucosyl-3-phosphoglycerate synthase</fullName>
        <ecNumber evidence="1">2.4.1.266</ecNumber>
    </submittedName>
</protein>
<dbReference type="SUPFAM" id="SSF53448">
    <property type="entry name" value="Nucleotide-diphospho-sugar transferases"/>
    <property type="match status" value="1"/>
</dbReference>
<keyword evidence="1" id="KW-0808">Transferase</keyword>
<comment type="caution">
    <text evidence="1">The sequence shown here is derived from an EMBL/GenBank/DDBJ whole genome shotgun (WGS) entry which is preliminary data.</text>
</comment>
<dbReference type="Proteomes" id="UP000584824">
    <property type="component" value="Unassembled WGS sequence"/>
</dbReference>
<sequence length="405" mass="46027">MADFHQNGVVATLHNLRERPIAEIERELAHFAQTRPITLILPSLFSELEAPALENIVDELSLVPYLSHIVIGLDQADRDQYRYAKAYFARLPHRHSILWNDGPRLRAVDEKLKAASLSPDQPGKGRNVWFCIGYVLGARNAGVVALHDCDITTYSREMLARLVYPVTHPDFRFLFSKGYYPRVARRTLNGRVSRLLVTPLLLSLERVYGHHPYIDYLKAFRYPLAGEFAMRAHVLADLRIPSDWGLEIGVLSELWRNYSNQSICQVDIADTYDHKHQPLSPEDASTGLSRMSTDIAKALFRKLATDGVVFSQESLRSLKATYYRTALDLVEIYHNDSRMNGLTTDRHREEQAVELFAANVLEAGNVFLDQPDATPFMPSWNRVQSALPDLLDEIQTAVRLDSEEG</sequence>
<gene>
    <name evidence="1" type="ORF">GGQ66_001408</name>
</gene>
<dbReference type="RefSeq" id="WP_183790854.1">
    <property type="nucleotide sequence ID" value="NZ_JACIDU010000004.1"/>
</dbReference>
<accession>A0A7W6K0E4</accession>
<dbReference type="AlphaFoldDB" id="A0A7W6K0E4"/>
<evidence type="ECO:0000313" key="1">
    <source>
        <dbReference type="EMBL" id="MBB4102865.1"/>
    </source>
</evidence>
<dbReference type="EMBL" id="JACIDU010000004">
    <property type="protein sequence ID" value="MBB4102865.1"/>
    <property type="molecule type" value="Genomic_DNA"/>
</dbReference>
<keyword evidence="1" id="KW-0328">Glycosyltransferase</keyword>